<evidence type="ECO:0000313" key="3">
    <source>
        <dbReference type="Proteomes" id="UP001303222"/>
    </source>
</evidence>
<keyword evidence="3" id="KW-1185">Reference proteome</keyword>
<comment type="caution">
    <text evidence="2">The sequence shown here is derived from an EMBL/GenBank/DDBJ whole genome shotgun (WGS) entry which is preliminary data.</text>
</comment>
<evidence type="ECO:0000256" key="1">
    <source>
        <dbReference type="SAM" id="MobiDB-lite"/>
    </source>
</evidence>
<sequence length="404" mass="46363">MRSIKELPCEIIGAILKNLDHLRFLTPALLACRHFHTSYGESSGVEASILRRQVTPALLPYSVALAEASRLPRPLVASSVVGLLDELYSQPTLLSARVPTLPKRLLRNMSRTHDAMHALATDFATKAWTRISPQTASASIVLSPTEYFRFCRAFYRAELFYTLSWFFRKYSPWENEQIGCVSDYLQAKFVEASRDVLAHDVGCGELSVDYLTPGEDNPWRETWVGSWHPRKRSLFVYSLTVADSYDAKNSLLESPLDSMPYRMSLSEALRQVYDADGQMIEEYSEEQLRSMAPRHSDQTEEDTDSGPYQAWRNANAGLTLEESIMMADNSWLRERAYVFWDAHRVSKLQDGFGEDPGYQAAFTEQEYNEMLESFHERSEIWQKGGRGYWSRGDTSRIVWLWPDK</sequence>
<name>A0AAN6NL73_9PEZI</name>
<dbReference type="Proteomes" id="UP001303222">
    <property type="component" value="Unassembled WGS sequence"/>
</dbReference>
<evidence type="ECO:0000313" key="2">
    <source>
        <dbReference type="EMBL" id="KAK3946828.1"/>
    </source>
</evidence>
<reference evidence="2" key="1">
    <citation type="journal article" date="2023" name="Mol. Phylogenet. Evol.">
        <title>Genome-scale phylogeny and comparative genomics of the fungal order Sordariales.</title>
        <authorList>
            <person name="Hensen N."/>
            <person name="Bonometti L."/>
            <person name="Westerberg I."/>
            <person name="Brannstrom I.O."/>
            <person name="Guillou S."/>
            <person name="Cros-Aarteil S."/>
            <person name="Calhoun S."/>
            <person name="Haridas S."/>
            <person name="Kuo A."/>
            <person name="Mondo S."/>
            <person name="Pangilinan J."/>
            <person name="Riley R."/>
            <person name="LaButti K."/>
            <person name="Andreopoulos B."/>
            <person name="Lipzen A."/>
            <person name="Chen C."/>
            <person name="Yan M."/>
            <person name="Daum C."/>
            <person name="Ng V."/>
            <person name="Clum A."/>
            <person name="Steindorff A."/>
            <person name="Ohm R.A."/>
            <person name="Martin F."/>
            <person name="Silar P."/>
            <person name="Natvig D.O."/>
            <person name="Lalanne C."/>
            <person name="Gautier V."/>
            <person name="Ament-Velasquez S.L."/>
            <person name="Kruys A."/>
            <person name="Hutchinson M.I."/>
            <person name="Powell A.J."/>
            <person name="Barry K."/>
            <person name="Miller A.N."/>
            <person name="Grigoriev I.V."/>
            <person name="Debuchy R."/>
            <person name="Gladieux P."/>
            <person name="Hiltunen Thoren M."/>
            <person name="Johannesson H."/>
        </authorList>
    </citation>
    <scope>NUCLEOTIDE SEQUENCE</scope>
    <source>
        <strain evidence="2">CBS 626.80</strain>
    </source>
</reference>
<evidence type="ECO:0008006" key="4">
    <source>
        <dbReference type="Google" id="ProtNLM"/>
    </source>
</evidence>
<protein>
    <recommendedName>
        <fullName evidence="4">F-box domain-containing protein</fullName>
    </recommendedName>
</protein>
<organism evidence="2 3">
    <name type="scientific">Pseudoneurospora amorphoporcata</name>
    <dbReference type="NCBI Taxonomy" id="241081"/>
    <lineage>
        <taxon>Eukaryota</taxon>
        <taxon>Fungi</taxon>
        <taxon>Dikarya</taxon>
        <taxon>Ascomycota</taxon>
        <taxon>Pezizomycotina</taxon>
        <taxon>Sordariomycetes</taxon>
        <taxon>Sordariomycetidae</taxon>
        <taxon>Sordariales</taxon>
        <taxon>Sordariaceae</taxon>
        <taxon>Pseudoneurospora</taxon>
    </lineage>
</organism>
<dbReference type="EMBL" id="MU859499">
    <property type="protein sequence ID" value="KAK3946828.1"/>
    <property type="molecule type" value="Genomic_DNA"/>
</dbReference>
<accession>A0AAN6NL73</accession>
<gene>
    <name evidence="2" type="ORF">QBC32DRAFT_225409</name>
</gene>
<feature type="region of interest" description="Disordered" evidence="1">
    <location>
        <begin position="285"/>
        <end position="309"/>
    </location>
</feature>
<dbReference type="AlphaFoldDB" id="A0AAN6NL73"/>
<proteinExistence type="predicted"/>
<reference evidence="2" key="2">
    <citation type="submission" date="2023-06" db="EMBL/GenBank/DDBJ databases">
        <authorList>
            <consortium name="Lawrence Berkeley National Laboratory"/>
            <person name="Mondo S.J."/>
            <person name="Hensen N."/>
            <person name="Bonometti L."/>
            <person name="Westerberg I."/>
            <person name="Brannstrom I.O."/>
            <person name="Guillou S."/>
            <person name="Cros-Aarteil S."/>
            <person name="Calhoun S."/>
            <person name="Haridas S."/>
            <person name="Kuo A."/>
            <person name="Pangilinan J."/>
            <person name="Riley R."/>
            <person name="Labutti K."/>
            <person name="Andreopoulos B."/>
            <person name="Lipzen A."/>
            <person name="Chen C."/>
            <person name="Yanf M."/>
            <person name="Daum C."/>
            <person name="Ng V."/>
            <person name="Clum A."/>
            <person name="Steindorff A."/>
            <person name="Ohm R."/>
            <person name="Martin F."/>
            <person name="Silar P."/>
            <person name="Natvig D."/>
            <person name="Lalanne C."/>
            <person name="Gautier V."/>
            <person name="Ament-Velasquez S.L."/>
            <person name="Kruys A."/>
            <person name="Hutchinson M.I."/>
            <person name="Powell A.J."/>
            <person name="Barry K."/>
            <person name="Miller A.N."/>
            <person name="Grigoriev I.V."/>
            <person name="Debuchy R."/>
            <person name="Gladieux P."/>
            <person name="Thoren M.H."/>
            <person name="Johannesson H."/>
        </authorList>
    </citation>
    <scope>NUCLEOTIDE SEQUENCE</scope>
    <source>
        <strain evidence="2">CBS 626.80</strain>
    </source>
</reference>